<dbReference type="NCBIfam" id="TIGR02595">
    <property type="entry name" value="PEP_CTERM"/>
    <property type="match status" value="1"/>
</dbReference>
<evidence type="ECO:0000313" key="3">
    <source>
        <dbReference type="Proteomes" id="UP001526143"/>
    </source>
</evidence>
<keyword evidence="1" id="KW-0732">Signal</keyword>
<comment type="caution">
    <text evidence="2">The sequence shown here is derived from an EMBL/GenBank/DDBJ whole genome shotgun (WGS) entry which is preliminary data.</text>
</comment>
<reference evidence="2 3" key="1">
    <citation type="submission" date="2022-10" db="EMBL/GenBank/DDBJ databases">
        <title>Identification of biosynthetic pathway for the production of the potent trypsin inhibitor radiosumin.</title>
        <authorList>
            <person name="Fewer D.P."/>
            <person name="Delbaje E."/>
            <person name="Ouyang X."/>
            <person name="Agostino P.D."/>
            <person name="Wahlsten M."/>
            <person name="Jokela J."/>
            <person name="Permi P."/>
            <person name="Haapaniemi E."/>
            <person name="Koistinen H."/>
        </authorList>
    </citation>
    <scope>NUCLEOTIDE SEQUENCE [LARGE SCALE GENOMIC DNA]</scope>
    <source>
        <strain evidence="2 3">NIES-515</strain>
    </source>
</reference>
<accession>A0ABT3B5Z3</accession>
<dbReference type="InterPro" id="IPR013424">
    <property type="entry name" value="Ice-binding_C"/>
</dbReference>
<dbReference type="RefSeq" id="WP_263748494.1">
    <property type="nucleotide sequence ID" value="NZ_JAOWRF010000361.1"/>
</dbReference>
<feature type="chain" id="PRO_5047411636" evidence="1">
    <location>
        <begin position="43"/>
        <end position="249"/>
    </location>
</feature>
<sequence length="249" mass="26232">MQHQTIHLFPENPMYTFLKKSVLTSTASLFLGSFILSSPSQAATINFTNFLGDVTTSGGQTSLTNAFNDNFGSDDASGNYYVSGNNPGSADDLETFLGVTLPGNPQEGSAVKTTLAASAGDVFSFDWVFHTNEPVDSTFPDYAFVTIGSQVIPLASITNVTTIPGGTLANNPNPYLRQTGNNTFSYTFNTAGTYNVGIGVVDVNDLLTSSGLSVRNANTKPVPEPSTIFGSAIAAGFGVILKRKQVKKA</sequence>
<proteinExistence type="predicted"/>
<gene>
    <name evidence="2" type="ORF">OGM63_25430</name>
</gene>
<protein>
    <submittedName>
        <fullName evidence="2">PEP-CTERM sorting domain-containing protein</fullName>
    </submittedName>
</protein>
<dbReference type="Proteomes" id="UP001526143">
    <property type="component" value="Unassembled WGS sequence"/>
</dbReference>
<keyword evidence="3" id="KW-1185">Reference proteome</keyword>
<feature type="signal peptide" evidence="1">
    <location>
        <begin position="1"/>
        <end position="42"/>
    </location>
</feature>
<evidence type="ECO:0000313" key="2">
    <source>
        <dbReference type="EMBL" id="MCV3216807.1"/>
    </source>
</evidence>
<dbReference type="InterPro" id="IPR026374">
    <property type="entry name" value="Cyano_PEP"/>
</dbReference>
<evidence type="ECO:0000256" key="1">
    <source>
        <dbReference type="SAM" id="SignalP"/>
    </source>
</evidence>
<name>A0ABT3B5Z3_9CYAN</name>
<organism evidence="2 3">
    <name type="scientific">Plectonema radiosum NIES-515</name>
    <dbReference type="NCBI Taxonomy" id="2986073"/>
    <lineage>
        <taxon>Bacteria</taxon>
        <taxon>Bacillati</taxon>
        <taxon>Cyanobacteriota</taxon>
        <taxon>Cyanophyceae</taxon>
        <taxon>Oscillatoriophycideae</taxon>
        <taxon>Oscillatoriales</taxon>
        <taxon>Microcoleaceae</taxon>
        <taxon>Plectonema</taxon>
    </lineage>
</organism>
<dbReference type="NCBIfam" id="TIGR04155">
    <property type="entry name" value="cyano_PEP"/>
    <property type="match status" value="1"/>
</dbReference>
<dbReference type="EMBL" id="JAOWRF010000361">
    <property type="protein sequence ID" value="MCV3216807.1"/>
    <property type="molecule type" value="Genomic_DNA"/>
</dbReference>